<organism evidence="7 8">
    <name type="scientific">Massilia eburnea</name>
    <dbReference type="NCBI Taxonomy" id="1776165"/>
    <lineage>
        <taxon>Bacteria</taxon>
        <taxon>Pseudomonadati</taxon>
        <taxon>Pseudomonadota</taxon>
        <taxon>Betaproteobacteria</taxon>
        <taxon>Burkholderiales</taxon>
        <taxon>Oxalobacteraceae</taxon>
        <taxon>Telluria group</taxon>
        <taxon>Massilia</taxon>
    </lineage>
</organism>
<dbReference type="InterPro" id="IPR002130">
    <property type="entry name" value="Cyclophilin-type_PPIase_dom"/>
</dbReference>
<dbReference type="AlphaFoldDB" id="A0A6L6QNU2"/>
<evidence type="ECO:0000256" key="4">
    <source>
        <dbReference type="RuleBase" id="RU363019"/>
    </source>
</evidence>
<dbReference type="SUPFAM" id="SSF50891">
    <property type="entry name" value="Cyclophilin-like"/>
    <property type="match status" value="1"/>
</dbReference>
<protein>
    <recommendedName>
        <fullName evidence="4">Peptidyl-prolyl cis-trans isomerase</fullName>
        <shortName evidence="4">PPIase</shortName>
        <ecNumber evidence="4">5.2.1.8</ecNumber>
    </recommendedName>
</protein>
<evidence type="ECO:0000256" key="3">
    <source>
        <dbReference type="ARBA" id="ARBA00023235"/>
    </source>
</evidence>
<evidence type="ECO:0000256" key="2">
    <source>
        <dbReference type="ARBA" id="ARBA00023110"/>
    </source>
</evidence>
<feature type="signal peptide" evidence="4">
    <location>
        <begin position="1"/>
        <end position="35"/>
    </location>
</feature>
<dbReference type="PANTHER" id="PTHR43246">
    <property type="entry name" value="PEPTIDYL-PROLYL CIS-TRANS ISOMERASE CYP38, CHLOROPLASTIC"/>
    <property type="match status" value="1"/>
</dbReference>
<comment type="function">
    <text evidence="4">PPIases accelerate the folding of proteins. It catalyzes the cis-trans isomerization of proline imidic peptide bonds in oligopeptides.</text>
</comment>
<evidence type="ECO:0000256" key="1">
    <source>
        <dbReference type="ARBA" id="ARBA00007365"/>
    </source>
</evidence>
<keyword evidence="8" id="KW-1185">Reference proteome</keyword>
<dbReference type="InterPro" id="IPR029000">
    <property type="entry name" value="Cyclophilin-like_dom_sf"/>
</dbReference>
<dbReference type="Pfam" id="PF00160">
    <property type="entry name" value="Pro_isomerase"/>
    <property type="match status" value="1"/>
</dbReference>
<feature type="region of interest" description="Disordered" evidence="5">
    <location>
        <begin position="212"/>
        <end position="241"/>
    </location>
</feature>
<sequence>MERLPKYSTEKKETRMQKKWTALLAGLLIAGAAAAAENPQVSIKTNLGEIIVELNQEKAPISTANFLAYVKSDFYKDTIFHRVINGFMVQGGGYTVDLKSKQPLRPTIKSEEKNGLSNVAYSLAMARMDNPDSAQSQWFINVVDNIGLDYPNAKGHGYTVFGKVIQGKETVDKIKVLLVDDKPGFQNVPVHPVVIKSATVLKKRIVVPEPVPPAPVVEPAPAPEPAPVQEPAPAQQPEPVK</sequence>
<accession>A0A6L6QNU2</accession>
<keyword evidence="3 4" id="KW-0413">Isomerase</keyword>
<evidence type="ECO:0000256" key="5">
    <source>
        <dbReference type="SAM" id="MobiDB-lite"/>
    </source>
</evidence>
<dbReference type="EMBL" id="WNKX01000027">
    <property type="protein sequence ID" value="MTW13791.1"/>
    <property type="molecule type" value="Genomic_DNA"/>
</dbReference>
<dbReference type="OrthoDB" id="9807797at2"/>
<proteinExistence type="inferred from homology"/>
<dbReference type="GO" id="GO:0006457">
    <property type="term" value="P:protein folding"/>
    <property type="evidence" value="ECO:0007669"/>
    <property type="project" value="InterPro"/>
</dbReference>
<comment type="similarity">
    <text evidence="1 4">Belongs to the cyclophilin-type PPIase family.</text>
</comment>
<evidence type="ECO:0000313" key="7">
    <source>
        <dbReference type="EMBL" id="MTW13791.1"/>
    </source>
</evidence>
<dbReference type="GO" id="GO:0003755">
    <property type="term" value="F:peptidyl-prolyl cis-trans isomerase activity"/>
    <property type="evidence" value="ECO:0007669"/>
    <property type="project" value="UniProtKB-UniRule"/>
</dbReference>
<keyword evidence="4" id="KW-0732">Signal</keyword>
<evidence type="ECO:0000259" key="6">
    <source>
        <dbReference type="PROSITE" id="PS50072"/>
    </source>
</evidence>
<dbReference type="PRINTS" id="PR00153">
    <property type="entry name" value="CSAPPISMRASE"/>
</dbReference>
<dbReference type="Gene3D" id="2.40.100.10">
    <property type="entry name" value="Cyclophilin-like"/>
    <property type="match status" value="1"/>
</dbReference>
<reference evidence="7 8" key="1">
    <citation type="submission" date="2019-11" db="EMBL/GenBank/DDBJ databases">
        <title>Type strains purchased from KCTC, JCM and DSMZ.</title>
        <authorList>
            <person name="Lu H."/>
        </authorList>
    </citation>
    <scope>NUCLEOTIDE SEQUENCE [LARGE SCALE GENOMIC DNA]</scope>
    <source>
        <strain evidence="7 8">JCM 31587</strain>
    </source>
</reference>
<feature type="chain" id="PRO_5027154577" description="Peptidyl-prolyl cis-trans isomerase" evidence="4">
    <location>
        <begin position="36"/>
        <end position="241"/>
    </location>
</feature>
<gene>
    <name evidence="7" type="ORF">GM658_24575</name>
</gene>
<dbReference type="EC" id="5.2.1.8" evidence="4"/>
<comment type="caution">
    <text evidence="7">The sequence shown here is derived from an EMBL/GenBank/DDBJ whole genome shotgun (WGS) entry which is preliminary data.</text>
</comment>
<dbReference type="PROSITE" id="PS00170">
    <property type="entry name" value="CSA_PPIASE_1"/>
    <property type="match status" value="1"/>
</dbReference>
<keyword evidence="2 4" id="KW-0697">Rotamase</keyword>
<name>A0A6L6QNU2_9BURK</name>
<evidence type="ECO:0000313" key="8">
    <source>
        <dbReference type="Proteomes" id="UP000472320"/>
    </source>
</evidence>
<dbReference type="InterPro" id="IPR044665">
    <property type="entry name" value="E_coli_cyclophilin_A-like"/>
</dbReference>
<dbReference type="PROSITE" id="PS50072">
    <property type="entry name" value="CSA_PPIASE_2"/>
    <property type="match status" value="1"/>
</dbReference>
<feature type="domain" description="PPIase cyclophilin-type" evidence="6">
    <location>
        <begin position="45"/>
        <end position="200"/>
    </location>
</feature>
<dbReference type="Proteomes" id="UP000472320">
    <property type="component" value="Unassembled WGS sequence"/>
</dbReference>
<dbReference type="InterPro" id="IPR020892">
    <property type="entry name" value="Cyclophilin-type_PPIase_CS"/>
</dbReference>
<comment type="catalytic activity">
    <reaction evidence="4">
        <text>[protein]-peptidylproline (omega=180) = [protein]-peptidylproline (omega=0)</text>
        <dbReference type="Rhea" id="RHEA:16237"/>
        <dbReference type="Rhea" id="RHEA-COMP:10747"/>
        <dbReference type="Rhea" id="RHEA-COMP:10748"/>
        <dbReference type="ChEBI" id="CHEBI:83833"/>
        <dbReference type="ChEBI" id="CHEBI:83834"/>
        <dbReference type="EC" id="5.2.1.8"/>
    </reaction>
</comment>